<dbReference type="Pfam" id="PF00109">
    <property type="entry name" value="ketoacyl-synt"/>
    <property type="match status" value="1"/>
</dbReference>
<dbReference type="Gene3D" id="3.30.70.3290">
    <property type="match status" value="1"/>
</dbReference>
<dbReference type="CDD" id="cd12117">
    <property type="entry name" value="A_NRPS_Srf_like"/>
    <property type="match status" value="1"/>
</dbReference>
<dbReference type="Gene3D" id="3.30.559.30">
    <property type="entry name" value="Nonribosomal peptide synthetase, condensation domain"/>
    <property type="match status" value="2"/>
</dbReference>
<dbReference type="InterPro" id="IPR023213">
    <property type="entry name" value="CAT-like_dom_sf"/>
</dbReference>
<dbReference type="PROSITE" id="PS00606">
    <property type="entry name" value="KS3_1"/>
    <property type="match status" value="1"/>
</dbReference>
<dbReference type="PROSITE" id="PS52004">
    <property type="entry name" value="KS3_2"/>
    <property type="match status" value="1"/>
</dbReference>
<accession>A0A7S6UEJ4</accession>
<reference evidence="15 16" key="1">
    <citation type="submission" date="2020-10" db="EMBL/GenBank/DDBJ databases">
        <title>complete genome sequencing of Lysobacter sp. H21R20.</title>
        <authorList>
            <person name="Bae J.-W."/>
            <person name="Lee S.-Y."/>
        </authorList>
    </citation>
    <scope>NUCLEOTIDE SEQUENCE [LARGE SCALE GENOMIC DNA]</scope>
    <source>
        <strain evidence="15 16">H21R20</strain>
    </source>
</reference>
<dbReference type="SUPFAM" id="SSF56801">
    <property type="entry name" value="Acetyl-CoA synthetase-like"/>
    <property type="match status" value="3"/>
</dbReference>
<feature type="region of interest" description="Disordered" evidence="12">
    <location>
        <begin position="3119"/>
        <end position="3139"/>
    </location>
</feature>
<keyword evidence="9" id="KW-0443">Lipid metabolism</keyword>
<dbReference type="InterPro" id="IPR045851">
    <property type="entry name" value="AMP-bd_C_sf"/>
</dbReference>
<dbReference type="InterPro" id="IPR015424">
    <property type="entry name" value="PyrdxlP-dep_Trfase"/>
</dbReference>
<evidence type="ECO:0000256" key="10">
    <source>
        <dbReference type="ARBA" id="ARBA00023268"/>
    </source>
</evidence>
<dbReference type="InterPro" id="IPR001227">
    <property type="entry name" value="Ac_transferase_dom_sf"/>
</dbReference>
<dbReference type="Pfam" id="PF00202">
    <property type="entry name" value="Aminotran_3"/>
    <property type="match status" value="1"/>
</dbReference>
<dbReference type="InterPro" id="IPR014031">
    <property type="entry name" value="Ketoacyl_synth_C"/>
</dbReference>
<feature type="domain" description="Carrier" evidence="13">
    <location>
        <begin position="526"/>
        <end position="602"/>
    </location>
</feature>
<dbReference type="SUPFAM" id="SSF53901">
    <property type="entry name" value="Thiolase-like"/>
    <property type="match status" value="1"/>
</dbReference>
<dbReference type="SMART" id="SM00823">
    <property type="entry name" value="PKS_PP"/>
    <property type="match status" value="4"/>
</dbReference>
<comment type="cofactor">
    <cofactor evidence="2">
        <name>pantetheine 4'-phosphate</name>
        <dbReference type="ChEBI" id="CHEBI:47942"/>
    </cofactor>
</comment>
<dbReference type="Pfam" id="PF02801">
    <property type="entry name" value="Ketoacyl-synt_C"/>
    <property type="match status" value="1"/>
</dbReference>
<dbReference type="SMART" id="SM00825">
    <property type="entry name" value="PKS_KS"/>
    <property type="match status" value="1"/>
</dbReference>
<evidence type="ECO:0000256" key="7">
    <source>
        <dbReference type="ARBA" id="ARBA00022832"/>
    </source>
</evidence>
<dbReference type="SUPFAM" id="SSF53383">
    <property type="entry name" value="PLP-dependent transferases"/>
    <property type="match status" value="1"/>
</dbReference>
<dbReference type="Gene3D" id="3.40.640.10">
    <property type="entry name" value="Type I PLP-dependent aspartate aminotransferase-like (Major domain)"/>
    <property type="match status" value="1"/>
</dbReference>
<dbReference type="CDD" id="cd12116">
    <property type="entry name" value="A_NRPS_Ta1_like"/>
    <property type="match status" value="1"/>
</dbReference>
<comment type="cofactor">
    <cofactor evidence="1">
        <name>pyridoxal 5'-phosphate</name>
        <dbReference type="ChEBI" id="CHEBI:597326"/>
    </cofactor>
</comment>
<dbReference type="InterPro" id="IPR000873">
    <property type="entry name" value="AMP-dep_synth/lig_dom"/>
</dbReference>
<dbReference type="GO" id="GO:0004315">
    <property type="term" value="F:3-oxoacyl-[acyl-carrier-protein] synthase activity"/>
    <property type="evidence" value="ECO:0007669"/>
    <property type="project" value="InterPro"/>
</dbReference>
<dbReference type="InterPro" id="IPR020841">
    <property type="entry name" value="PKS_Beta-ketoAc_synthase_dom"/>
</dbReference>
<dbReference type="InterPro" id="IPR001242">
    <property type="entry name" value="Condensation_dom"/>
</dbReference>
<dbReference type="PANTHER" id="PTHR45527:SF1">
    <property type="entry name" value="FATTY ACID SYNTHASE"/>
    <property type="match status" value="1"/>
</dbReference>
<dbReference type="UniPathway" id="UPA00094"/>
<feature type="domain" description="Carrier" evidence="13">
    <location>
        <begin position="4203"/>
        <end position="4279"/>
    </location>
</feature>
<dbReference type="InterPro" id="IPR006162">
    <property type="entry name" value="Ppantetheine_attach_site"/>
</dbReference>
<dbReference type="GO" id="GO:0008483">
    <property type="term" value="F:transaminase activity"/>
    <property type="evidence" value="ECO:0007669"/>
    <property type="project" value="InterPro"/>
</dbReference>
<keyword evidence="7" id="KW-0276">Fatty acid metabolism</keyword>
<dbReference type="CDD" id="cd19531">
    <property type="entry name" value="LCL_NRPS-like"/>
    <property type="match status" value="2"/>
</dbReference>
<dbReference type="InterPro" id="IPR005814">
    <property type="entry name" value="Aminotrans_3"/>
</dbReference>
<dbReference type="InterPro" id="IPR016036">
    <property type="entry name" value="Malonyl_transacylase_ACP-bd"/>
</dbReference>
<feature type="domain" description="Carrier" evidence="13">
    <location>
        <begin position="3137"/>
        <end position="3212"/>
    </location>
</feature>
<dbReference type="SUPFAM" id="SSF52777">
    <property type="entry name" value="CoA-dependent acyltransferases"/>
    <property type="match status" value="4"/>
</dbReference>
<evidence type="ECO:0000256" key="8">
    <source>
        <dbReference type="ARBA" id="ARBA00022898"/>
    </source>
</evidence>
<keyword evidence="8" id="KW-0663">Pyridoxal phosphate</keyword>
<dbReference type="InterPro" id="IPR015422">
    <property type="entry name" value="PyrdxlP-dep_Trfase_small"/>
</dbReference>
<evidence type="ECO:0000256" key="11">
    <source>
        <dbReference type="ARBA" id="ARBA00029443"/>
    </source>
</evidence>
<keyword evidence="10" id="KW-0511">Multifunctional enzyme</keyword>
<dbReference type="PROSITE" id="PS00012">
    <property type="entry name" value="PHOSPHOPANTETHEINE"/>
    <property type="match status" value="3"/>
</dbReference>
<evidence type="ECO:0000256" key="12">
    <source>
        <dbReference type="SAM" id="MobiDB-lite"/>
    </source>
</evidence>
<dbReference type="FunFam" id="3.30.300.30:FF:000010">
    <property type="entry name" value="Enterobactin synthetase component F"/>
    <property type="match status" value="2"/>
</dbReference>
<dbReference type="PROSITE" id="PS00455">
    <property type="entry name" value="AMP_BINDING"/>
    <property type="match status" value="3"/>
</dbReference>
<dbReference type="InterPro" id="IPR010071">
    <property type="entry name" value="AA_adenyl_dom"/>
</dbReference>
<dbReference type="InterPro" id="IPR036736">
    <property type="entry name" value="ACP-like_sf"/>
</dbReference>
<dbReference type="CDD" id="cd05930">
    <property type="entry name" value="A_NRPS"/>
    <property type="match status" value="1"/>
</dbReference>
<keyword evidence="16" id="KW-1185">Reference proteome</keyword>
<keyword evidence="4" id="KW-0596">Phosphopantetheine</keyword>
<evidence type="ECO:0000256" key="9">
    <source>
        <dbReference type="ARBA" id="ARBA00023098"/>
    </source>
</evidence>
<dbReference type="Pfam" id="PF00550">
    <property type="entry name" value="PP-binding"/>
    <property type="match status" value="4"/>
</dbReference>
<dbReference type="Gene3D" id="3.40.50.980">
    <property type="match status" value="6"/>
</dbReference>
<dbReference type="InterPro" id="IPR016039">
    <property type="entry name" value="Thiolase-like"/>
</dbReference>
<dbReference type="Pfam" id="PF00668">
    <property type="entry name" value="Condensation"/>
    <property type="match status" value="2"/>
</dbReference>
<dbReference type="PANTHER" id="PTHR45527">
    <property type="entry name" value="NONRIBOSOMAL PEPTIDE SYNTHETASE"/>
    <property type="match status" value="1"/>
</dbReference>
<evidence type="ECO:0000256" key="3">
    <source>
        <dbReference type="ARBA" id="ARBA00005194"/>
    </source>
</evidence>
<dbReference type="Gene3D" id="3.40.50.1820">
    <property type="entry name" value="alpha/beta hydrolase"/>
    <property type="match status" value="1"/>
</dbReference>
<dbReference type="GO" id="GO:0044550">
    <property type="term" value="P:secondary metabolite biosynthetic process"/>
    <property type="evidence" value="ECO:0007669"/>
    <property type="project" value="UniProtKB-ARBA"/>
</dbReference>
<dbReference type="FunFam" id="3.40.47.10:FF:000042">
    <property type="entry name" value="Polyketide synthase Pks13"/>
    <property type="match status" value="1"/>
</dbReference>
<dbReference type="InterPro" id="IPR014043">
    <property type="entry name" value="Acyl_transferase_dom"/>
</dbReference>
<sequence>MNPDPAIAIATAGASARTVASVFDAVCARDPGAIAVVDGAVVLTYAQLDRRAHALAQRMRGEGVSPGDVVAVATPRSAASVVALLAVLKCGAAYLPLDPGQPPERRAFMLRDAGASVVLVGEGGDSGWPATVQPIAAVPCGPGEPATGDREIAAAPAIDGDSLAYVMYTSGSTGQPKGVEIRHRSIIHLVCDVDYIELGPDTRMLHAAPLGFDASTLELWGPLLNGGRVVVHDEATPTGAGLARCIATHGVTTAWLTAALFNAVVDEDPAYLAGLRELFTGGEALSVPHVRRMLAGAPRTRLHNGYGPTECTTFTCTWPIPHDFPASAARVPIGRPIGTTRVLVLDSSGEPVADGVTGELHVGGQGVARGYLGQPGLTAERFVPDRFSGGGGRLYRTGDLVRLRADGALEFMGRMDDQLKIRGYRIEPAEIEAVLSALPSIRASCVAPLADKAGRQRLVAYCVAEGDRYREPDLRAALAAKLPEYMLPARYVRVDALPVTANGKLDRRALPTPDRSRPELACAYQPPMGELEARVCDAMAELLDLDRVGRHDNFFELGGDSLSGLRLLEAIGPDANGQAIPATSLFSSPTAAALARAIEAGAVSGANNETAASEVTRTPFAHRPAATLGRDCAEPVAIIGMAGRFPGAADVEAFWQNLLDGRDSITRFGLEGLDPAVPETDRADPLYVPARGVIDGVEQFDAGFFGIGPREAELMDPQQRVFLELCWECLERAGHVPDATLSPVGVFAGMYNATYFQRHVAAHPDRVGKVGAFQVMLNNEKDYIASRVAHKLNLTGPAVSVHTACSTSLVAICQAIDSLRGGQCDMALAGGVAITCPPRSGYAYQEGAMLSPDGHTRTFDAQAQGTVFSDGAAVVVLKRLADAIADGDHVHAVIRGRAVNNDGGDKASFTAPSMRGQAAVVSMALADAGVDARSIGYVEAHGTATPLGDPIEVQGLTSAFRASTDEVGFCRIGSLKSNVGHMVTAAGAAGVIKTALALEGQCIPASIHFSRPNPTIDFAGSPFVVNAARSDWPAGPVPRRAGVSSFGVGGTNAHVVLEEAPATLPSEPASGPQLLVLSARTPAALVSAARLLADHLRTQPADNLADVAWTLAVGRKAFAHRATVVADDHGAAVSALRAAGTARAIARSEPAREPGCVFVFPGQGATYPGMGRALYETEPVFRIAFDACLAVLDDRPGDLSGLDLRERMFSDDPQALRPTGVMQPATFVIEYALAKWWTSLGLAPVAMVGHSVGEFVAATLAGVFSLTDGLRLVAQRGRLMQAQPAGAMLSVRLSLGQLLPRLPGGLSLAAENAPAACVVSGPVDAIAAFQAELEGEAIACRLLETSHAFHSAMMDPVVEAFRAAMDGVELAPPMIPLVSTATGQWLDAKAAGSTAYWARHLREPVRFAAALECLLADQSDRVLLEVGPRAGLSRLSRQHPAVKTQGIACIASLGDTPAAETASVRVAAGELWVKGAALDPARLDRRQRRQRVRLPTYPFQRTRHWVDAAVSAPVASKGLERLAPEPLCSTLRDAAESHCATETAAAPAASSAQAPQVDAHARDLAGRLNQVVEEVAGFDLADSDASMNFIELGLDSLMLTQVALQLQKTFAVKITFRQLMSDCASPERLLAWLEANLPVASPLAASRPAEAPLVPATTLAVPAPAPVGAIVVDQQSGALITPEPPAHVRYDVKKAFGAIARIDTGAGFVPDADQQRHLERFIQRYVARTRNSKEYARRHRPHMADPRVVNGFRPLLKEIIYPIVMERSRGSHLQDLDGNDYVDALNGFGMSLFGWQPDFVLDAVRGQLDLGYEIGPQHPLAGEVAQLACEVTGHDRAALCNTGSEAVLGALRIARTVTGRETVVLFTGAYHGIIDEMIVRAHRTLGAVPAAPGILRNTAEHVMVLEYGTAQTLEILRTHAHTIAAVLVEPVQSRRPDFQPFGFLRELRALTSEAGALLVFDEVVTGFRVHPAGVQGLLGIHADLATYGKVVGGGYPIGMICGKREYMDALDGGQWDYGDDSVPLVGVTYFAGTFVRHPLALAAAKAVLTHVREHGHGLQEALNARTARMVGELNAFCRQVGAQVAVRHFASVWKTVFLEDHPLQDLLFATMRSRSIHILDNFPCFLTTAHNDADCQRIVEAFKAGITELQEAGFLPRPADAGKVRVAPTTEPQREIWLASQLGTDASLAFNESMTLRLQGALERDALQLALSELMARHDALRANVSADGETLRMPGHVDLALDWYDLAGMDGAERAATVAERQRLAVETPFDLCSDCLFRAELLRVADAEHLLLLTAHHIVCDGWSWWVLVRELGSLYAGYSGAPAQPLPPPESFADYAIALAGDPDPATVAADEAYWLSRFADGAPVLELPLDRPRPSRRSYAAAREDHVLDAPLVEAIRALGARRGASLFATLLTAFAGLLSRLSGQSQVVVGIPAAGQSVDGHDNLVGHCVNALPLLFAFDMAQPASAAIDDTQCLLLDALEHQRYTFGTLLRKLRIDRDQSRPPLISVMFNIDQALGLEGDTLPGLSLDFSTNARTFENFELFVNAVQVRGELRLECQFNRDLFNASTIHHWMGYLRTLLQAMVGDGEQALGRLPLLDQAQRQQVLQRWNDTRTDWAGDLLVHRLFEQQVDRTPDAVAVSFGSRQLDYRTLNAQANQLAHHLRDLGIGPDQRVALCLERGPELVIGLLAVLKAGGAYVPLDPGYPPARLKFMLKDSQCRAVLTQASLRPVLAAAGTSLPLLNLTAAVRAWDGDSATNVSQRDSGLEPGNLAYVIYTSGSTGTPKGVMLEHAAVSNYLHWAMRAYAPAHGAVVSSSIAFDATVTSLITPLLCGGTVRLLAEGQEVDGLVDAVQDPRGCGLVKITPAHLEILGRRLQASGARSHVGVFVVGGEALPVSTVQLWREIQPGVRIVNEYGPTETVVGCCVHETSGELENGSSVPIGRPIANARMYILDGCGQPVPPGVTGELHIGGAGGARGYLNRPQLTAERFVDDPFDDRPGARMYRTGDLARWLPDGSIDFLGRNDGQVKIRGYRIEPAEIEVALGRHPSVAQSTVVAREDRPGDVRLVAYVVAAPGSRIEPAALAAHLATTLPGYMVPQHFVVVEAIPLTSNGKVDRQALPAPANDTASLPDNEPRSELESGVVAAMAQVLGLPDLGIHDDFFAVGGHSLLAAQLTTRLTAELGVRVSLRSVFDAPTAARLAALIATLQNEGQKPQRPIQPRADQTFAPLSVMQQRLWVMEQMEPGRVVYNAPSAHRLHGDFDEPAFQRAFAEMVRRQAALRTVIVADGDTVVQHVLDHVDAALPVEDLTALADDAQFAELMHRMEAMTAAPFEFQGGLLFRARLFRLGPQDHVLYFMTHHIIWDGWSFDLMYAEMAALYEAFSQGRASPLPELSVSYGDFSQWHLDWLDGAELAAQLAYWKQHLDGELEPLELPLDHPRPAEASGLGGTEWNHVAPALTDAVRHVGARADATLFMTLLAAYYVLLHRLTGQRDLVVGLPVRNRSSQSLEPVMGLFVNVLPLRLRIDPEHSFIAVVRQVRQAVLDAFAYPEVPFEHLVRELDVARDPSRSPIYQALFSFQDARQRPTRWGGLRHEHVLLFQKAAANDIGMWFLEHGEGLSGGLTYNADILEAGSAVLINRRYQALLHSVCRDASAPVGDIGILDSGELRQLADCNATATEGPAFGTLHAWLDAQAAATPSRTAIRFAGLDTTYAALNDRSSALAARLVVRGVVHGSLVGICLERSVDLVASMIAVLKAGAAYVPLDPAYPADRLRFMAEDAGLALVISQQSLVDALGWPRENQLLVDTQDEALHGVPAPVNGSTGTVNGESLAYVIYTSGSTGRPKGVKVSHRAVLNFLLSMQERPGLGPQDRLLAVTTTSFDIAVLEIFLPLVSGARVLLASRETATDGFALRRQLEEENATLMQATPSTWRMLLGAGWRPPSGFRILCGGEPMPPDLASRLVEFSDDVWNLYGPTETTVWSTCWRVGALDRGIPIGTPIANTTVQILDARMRRCALGVAGEICIGGAGVASGYLNRPELTAERFVDDPEPAGHRSAGLGDAVPAKLYRTGDRGRWRTDGQLEHLGRLDFQIKLRGHRIELEEIGNNLLTHPSVARATVIAREDRPGDVRLVAYVVPAAGAAIVPRDLLSHLRRFLPDYMVPQHVVELAALPLLPNGKIDRHSLPAPATSGGAEAPPAAGSDPAYAYLQALWSELLETRVGPSDNFFDLGGHSMLAVQMANRVSRETGVRLKLMRLATQTLGEIAADTPELAARLSPPGMRKRFTRGLTRLFARARDPA</sequence>
<dbReference type="PROSITE" id="PS00600">
    <property type="entry name" value="AA_TRANSFER_CLASS_3"/>
    <property type="match status" value="1"/>
</dbReference>
<dbReference type="SMART" id="SM00827">
    <property type="entry name" value="PKS_AT"/>
    <property type="match status" value="1"/>
</dbReference>
<dbReference type="Gene3D" id="1.10.1200.10">
    <property type="entry name" value="ACP-like"/>
    <property type="match status" value="3"/>
</dbReference>
<protein>
    <submittedName>
        <fullName evidence="15">Amino acid adenylation domain-containing protein</fullName>
    </submittedName>
</protein>
<dbReference type="FunFam" id="3.40.50.980:FF:000001">
    <property type="entry name" value="Non-ribosomal peptide synthetase"/>
    <property type="match status" value="3"/>
</dbReference>
<evidence type="ECO:0000313" key="16">
    <source>
        <dbReference type="Proteomes" id="UP000594059"/>
    </source>
</evidence>
<proteinExistence type="inferred from homology"/>
<dbReference type="InterPro" id="IPR025110">
    <property type="entry name" value="AMP-bd_C"/>
</dbReference>
<dbReference type="GO" id="GO:0005829">
    <property type="term" value="C:cytosol"/>
    <property type="evidence" value="ECO:0007669"/>
    <property type="project" value="TreeGrafter"/>
</dbReference>
<feature type="domain" description="Ketosynthase family 3 (KS3)" evidence="14">
    <location>
        <begin position="633"/>
        <end position="1059"/>
    </location>
</feature>
<dbReference type="KEGG" id="lcic:INQ41_08910"/>
<evidence type="ECO:0000256" key="2">
    <source>
        <dbReference type="ARBA" id="ARBA00001957"/>
    </source>
</evidence>
<feature type="domain" description="Carrier" evidence="13">
    <location>
        <begin position="1562"/>
        <end position="1637"/>
    </location>
</feature>
<dbReference type="SUPFAM" id="SSF47336">
    <property type="entry name" value="ACP-like"/>
    <property type="match status" value="4"/>
</dbReference>
<dbReference type="Pfam" id="PF00501">
    <property type="entry name" value="AMP-binding"/>
    <property type="match status" value="3"/>
</dbReference>
<evidence type="ECO:0000259" key="14">
    <source>
        <dbReference type="PROSITE" id="PS52004"/>
    </source>
</evidence>
<dbReference type="Pfam" id="PF13193">
    <property type="entry name" value="AMP-binding_C"/>
    <property type="match status" value="3"/>
</dbReference>
<dbReference type="Pfam" id="PF00698">
    <property type="entry name" value="Acyl_transf_1"/>
    <property type="match status" value="1"/>
</dbReference>
<gene>
    <name evidence="15" type="ORF">INQ41_08910</name>
</gene>
<dbReference type="InterPro" id="IPR020845">
    <property type="entry name" value="AMP-binding_CS"/>
</dbReference>
<dbReference type="RefSeq" id="WP_193983772.1">
    <property type="nucleotide sequence ID" value="NZ_CP063656.1"/>
</dbReference>
<evidence type="ECO:0000256" key="1">
    <source>
        <dbReference type="ARBA" id="ARBA00001933"/>
    </source>
</evidence>
<dbReference type="Gene3D" id="2.30.38.10">
    <property type="entry name" value="Luciferase, Domain 3"/>
    <property type="match status" value="3"/>
</dbReference>
<dbReference type="GO" id="GO:0043041">
    <property type="term" value="P:amino acid activation for nonribosomal peptide biosynthetic process"/>
    <property type="evidence" value="ECO:0007669"/>
    <property type="project" value="TreeGrafter"/>
</dbReference>
<keyword evidence="6" id="KW-0808">Transferase</keyword>
<dbReference type="NCBIfam" id="TIGR01733">
    <property type="entry name" value="AA-adenyl-dom"/>
    <property type="match status" value="3"/>
</dbReference>
<dbReference type="CDD" id="cd00833">
    <property type="entry name" value="PKS"/>
    <property type="match status" value="1"/>
</dbReference>
<dbReference type="InterPro" id="IPR020806">
    <property type="entry name" value="PKS_PP-bd"/>
</dbReference>
<comment type="pathway">
    <text evidence="3">Lipid metabolism; fatty acid biosynthesis.</text>
</comment>
<dbReference type="SUPFAM" id="SSF52151">
    <property type="entry name" value="FabD/lysophospholipase-like"/>
    <property type="match status" value="1"/>
</dbReference>
<evidence type="ECO:0000256" key="4">
    <source>
        <dbReference type="ARBA" id="ARBA00022450"/>
    </source>
</evidence>
<dbReference type="EMBL" id="CP063656">
    <property type="protein sequence ID" value="QOW18806.1"/>
    <property type="molecule type" value="Genomic_DNA"/>
</dbReference>
<dbReference type="InterPro" id="IPR049704">
    <property type="entry name" value="Aminotrans_3_PPA_site"/>
</dbReference>
<dbReference type="Gene3D" id="3.30.300.30">
    <property type="match status" value="3"/>
</dbReference>
<organism evidence="15 16">
    <name type="scientific">Novilysobacter ciconiae</name>
    <dbReference type="NCBI Taxonomy" id="2781022"/>
    <lineage>
        <taxon>Bacteria</taxon>
        <taxon>Pseudomonadati</taxon>
        <taxon>Pseudomonadota</taxon>
        <taxon>Gammaproteobacteria</taxon>
        <taxon>Lysobacterales</taxon>
        <taxon>Lysobacteraceae</taxon>
        <taxon>Novilysobacter</taxon>
    </lineage>
</organism>
<dbReference type="PROSITE" id="PS50075">
    <property type="entry name" value="CARRIER"/>
    <property type="match status" value="4"/>
</dbReference>
<dbReference type="NCBIfam" id="NF003417">
    <property type="entry name" value="PRK04813.1"/>
    <property type="match status" value="3"/>
</dbReference>
<dbReference type="InterPro" id="IPR014030">
    <property type="entry name" value="Ketoacyl_synth_N"/>
</dbReference>
<dbReference type="GO" id="GO:0030170">
    <property type="term" value="F:pyridoxal phosphate binding"/>
    <property type="evidence" value="ECO:0007669"/>
    <property type="project" value="InterPro"/>
</dbReference>
<dbReference type="InterPro" id="IPR009081">
    <property type="entry name" value="PP-bd_ACP"/>
</dbReference>
<dbReference type="Gene3D" id="3.30.559.10">
    <property type="entry name" value="Chloramphenicol acetyltransferase-like domain"/>
    <property type="match status" value="2"/>
</dbReference>
<dbReference type="GO" id="GO:0031177">
    <property type="term" value="F:phosphopantetheine binding"/>
    <property type="evidence" value="ECO:0007669"/>
    <property type="project" value="InterPro"/>
</dbReference>
<name>A0A7S6UEJ4_9GAMM</name>
<evidence type="ECO:0000256" key="6">
    <source>
        <dbReference type="ARBA" id="ARBA00022679"/>
    </source>
</evidence>
<dbReference type="GO" id="GO:0006633">
    <property type="term" value="P:fatty acid biosynthetic process"/>
    <property type="evidence" value="ECO:0007669"/>
    <property type="project" value="UniProtKB-UniPathway"/>
</dbReference>
<dbReference type="FunFam" id="3.40.50.12780:FF:000012">
    <property type="entry name" value="Non-ribosomal peptide synthetase"/>
    <property type="match status" value="3"/>
</dbReference>
<dbReference type="Gene3D" id="3.40.47.10">
    <property type="match status" value="1"/>
</dbReference>
<keyword evidence="5" id="KW-0597">Phosphoprotein</keyword>
<evidence type="ECO:0000256" key="5">
    <source>
        <dbReference type="ARBA" id="ARBA00022553"/>
    </source>
</evidence>
<dbReference type="SUPFAM" id="SSF55048">
    <property type="entry name" value="Probable ACP-binding domain of malonyl-CoA ACP transacylase"/>
    <property type="match status" value="1"/>
</dbReference>
<dbReference type="InterPro" id="IPR018201">
    <property type="entry name" value="Ketoacyl_synth_AS"/>
</dbReference>
<dbReference type="InterPro" id="IPR015421">
    <property type="entry name" value="PyrdxlP-dep_Trfase_major"/>
</dbReference>
<dbReference type="Proteomes" id="UP000594059">
    <property type="component" value="Chromosome"/>
</dbReference>
<dbReference type="InterPro" id="IPR016035">
    <property type="entry name" value="Acyl_Trfase/lysoPLipase"/>
</dbReference>
<comment type="similarity">
    <text evidence="11">In the C-terminal section; belongs to the NRP synthetase family.</text>
</comment>
<evidence type="ECO:0000259" key="13">
    <source>
        <dbReference type="PROSITE" id="PS50075"/>
    </source>
</evidence>
<evidence type="ECO:0000313" key="15">
    <source>
        <dbReference type="EMBL" id="QOW18806.1"/>
    </source>
</evidence>
<dbReference type="Gene3D" id="3.90.1150.10">
    <property type="entry name" value="Aspartate Aminotransferase, domain 1"/>
    <property type="match status" value="1"/>
</dbReference>
<dbReference type="FunFam" id="2.30.38.10:FF:000001">
    <property type="entry name" value="Non-ribosomal peptide synthetase PvdI"/>
    <property type="match status" value="1"/>
</dbReference>
<dbReference type="Gene3D" id="3.40.366.10">
    <property type="entry name" value="Malonyl-Coenzyme A Acyl Carrier Protein, domain 2"/>
    <property type="match status" value="1"/>
</dbReference>
<dbReference type="Pfam" id="PF22621">
    <property type="entry name" value="CurL-like_PKS_C"/>
    <property type="match status" value="1"/>
</dbReference>
<dbReference type="InterPro" id="IPR029058">
    <property type="entry name" value="AB_hydrolase_fold"/>
</dbReference>
<dbReference type="FunFam" id="1.10.1200.10:FF:000016">
    <property type="entry name" value="Non-ribosomal peptide synthase"/>
    <property type="match status" value="1"/>
</dbReference>